<keyword evidence="2" id="KW-0472">Membrane</keyword>
<dbReference type="AlphaFoldDB" id="A0A364REG7"/>
<organism evidence="3 4">
    <name type="scientific">Pontibacter arcticus</name>
    <dbReference type="NCBI Taxonomy" id="2080288"/>
    <lineage>
        <taxon>Bacteria</taxon>
        <taxon>Pseudomonadati</taxon>
        <taxon>Bacteroidota</taxon>
        <taxon>Cytophagia</taxon>
        <taxon>Cytophagales</taxon>
        <taxon>Hymenobacteraceae</taxon>
        <taxon>Pontibacter</taxon>
    </lineage>
</organism>
<dbReference type="EMBL" id="QMDV01000002">
    <property type="protein sequence ID" value="RAU82738.1"/>
    <property type="molecule type" value="Genomic_DNA"/>
</dbReference>
<reference evidence="3 4" key="2">
    <citation type="submission" date="2018-07" db="EMBL/GenBank/DDBJ databases">
        <title>Pontibacter sp. 2b14 genomic sequence and assembly.</title>
        <authorList>
            <person name="Du Z.-J."/>
        </authorList>
    </citation>
    <scope>NUCLEOTIDE SEQUENCE [LARGE SCALE GENOMIC DNA]</scope>
    <source>
        <strain evidence="3 4">2b14</strain>
    </source>
</reference>
<dbReference type="OrthoDB" id="1066121at2"/>
<evidence type="ECO:0000256" key="1">
    <source>
        <dbReference type="SAM" id="Coils"/>
    </source>
</evidence>
<evidence type="ECO:0008006" key="5">
    <source>
        <dbReference type="Google" id="ProtNLM"/>
    </source>
</evidence>
<accession>A0A364REG7</accession>
<dbReference type="RefSeq" id="WP_112304888.1">
    <property type="nucleotide sequence ID" value="NZ_QMDV01000002.1"/>
</dbReference>
<feature type="coiled-coil region" evidence="1">
    <location>
        <begin position="510"/>
        <end position="556"/>
    </location>
</feature>
<keyword evidence="2" id="KW-1133">Transmembrane helix</keyword>
<keyword evidence="1" id="KW-0175">Coiled coil</keyword>
<reference evidence="3 4" key="1">
    <citation type="submission" date="2018-06" db="EMBL/GenBank/DDBJ databases">
        <authorList>
            <person name="Liu Z.-W."/>
        </authorList>
    </citation>
    <scope>NUCLEOTIDE SEQUENCE [LARGE SCALE GENOMIC DNA]</scope>
    <source>
        <strain evidence="3 4">2b14</strain>
    </source>
</reference>
<name>A0A364REG7_9BACT</name>
<evidence type="ECO:0000313" key="4">
    <source>
        <dbReference type="Proteomes" id="UP000251692"/>
    </source>
</evidence>
<evidence type="ECO:0000313" key="3">
    <source>
        <dbReference type="EMBL" id="RAU82738.1"/>
    </source>
</evidence>
<comment type="caution">
    <text evidence="3">The sequence shown here is derived from an EMBL/GenBank/DDBJ whole genome shotgun (WGS) entry which is preliminary data.</text>
</comment>
<feature type="transmembrane region" description="Helical" evidence="2">
    <location>
        <begin position="6"/>
        <end position="23"/>
    </location>
</feature>
<sequence length="585" mass="66198">MEVVFILEALLVVAIIGYQFYVYRGTKSRIELLKNLYPTQEKLAVKATAFGEAAPANAASSTTETQWQQLLTGKPFKEYALTNLVTKRAVSADEKTVQIESMDGNEVQKYDVSIERLQNLLQNGKIFFLEEGFVNAPAEKVGLSQNAVYFDLIEVQNPSATFSKIIHSTNEYLKRNKGAAADFNILKDISERYAEALDNEVQATVASPLYIGLLGTFSGVIIGLSSLVFAGFSAGDSEVSSFITDQNIPSFLFGVLIAMAGSFCGLLLTLRGNYELKDARSTRDRLKNDYYTFLQAYLLPKLNSDMAASLGNLKAVLDSFNKDFLDKIMGFRPIVDTLTENISIQKDFVERLDKIGFTQMANANLMVFDKLKESEYLFQNFIQYQVALNESVQKGAELTGTIERVLSRLTGLEEGFNKMPGYLEKHDESIRRQVNFFSSHEQELQTIAARVEQYFDKATLQLTNLMEARLEHHERDAQNAYSKWQEHFSRLNNDNVYQRIVEYMQPFSHLKEEQEKLNQNQLQLAQSINQSNERFMQKLEADAEVQRRLLEQITLSNALMAKQAEPGPLKAALNKVFGTGDNRKR</sequence>
<keyword evidence="2" id="KW-0812">Transmembrane</keyword>
<feature type="transmembrane region" description="Helical" evidence="2">
    <location>
        <begin position="251"/>
        <end position="270"/>
    </location>
</feature>
<gene>
    <name evidence="3" type="ORF">DP923_05640</name>
</gene>
<evidence type="ECO:0000256" key="2">
    <source>
        <dbReference type="SAM" id="Phobius"/>
    </source>
</evidence>
<feature type="transmembrane region" description="Helical" evidence="2">
    <location>
        <begin position="209"/>
        <end position="231"/>
    </location>
</feature>
<proteinExistence type="predicted"/>
<dbReference type="Proteomes" id="UP000251692">
    <property type="component" value="Unassembled WGS sequence"/>
</dbReference>
<protein>
    <recommendedName>
        <fullName evidence="5">MotA/TolQ/ExbB proton channel family protein</fullName>
    </recommendedName>
</protein>
<keyword evidence="4" id="KW-1185">Reference proteome</keyword>